<evidence type="ECO:0000256" key="1">
    <source>
        <dbReference type="ARBA" id="ARBA00022763"/>
    </source>
</evidence>
<evidence type="ECO:0000313" key="4">
    <source>
        <dbReference type="EMBL" id="WVZ21424.1"/>
    </source>
</evidence>
<gene>
    <name evidence="4" type="ORF">V8G54_008746</name>
</gene>
<organism evidence="4 5">
    <name type="scientific">Vigna mungo</name>
    <name type="common">Black gram</name>
    <name type="synonym">Phaseolus mungo</name>
    <dbReference type="NCBI Taxonomy" id="3915"/>
    <lineage>
        <taxon>Eukaryota</taxon>
        <taxon>Viridiplantae</taxon>
        <taxon>Streptophyta</taxon>
        <taxon>Embryophyta</taxon>
        <taxon>Tracheophyta</taxon>
        <taxon>Spermatophyta</taxon>
        <taxon>Magnoliopsida</taxon>
        <taxon>eudicotyledons</taxon>
        <taxon>Gunneridae</taxon>
        <taxon>Pentapetalae</taxon>
        <taxon>rosids</taxon>
        <taxon>fabids</taxon>
        <taxon>Fabales</taxon>
        <taxon>Fabaceae</taxon>
        <taxon>Papilionoideae</taxon>
        <taxon>50 kb inversion clade</taxon>
        <taxon>NPAAA clade</taxon>
        <taxon>indigoferoid/millettioid clade</taxon>
        <taxon>Phaseoleae</taxon>
        <taxon>Vigna</taxon>
    </lineage>
</organism>
<dbReference type="InterPro" id="IPR045261">
    <property type="entry name" value="MORC_ATPase"/>
</dbReference>
<dbReference type="PANTHER" id="PTHR23336">
    <property type="entry name" value="ZINC FINGER CW-TYPE COILED-COIL DOMAIN PROTEIN 3"/>
    <property type="match status" value="1"/>
</dbReference>
<dbReference type="GO" id="GO:0006281">
    <property type="term" value="P:DNA repair"/>
    <property type="evidence" value="ECO:0007669"/>
    <property type="project" value="UniProtKB-KW"/>
</dbReference>
<sequence>MILGPSFSLIRLQIHWMQIVFQVKENLWVFVGTALTVTTIGFLKEAPQVNIHGFNVYHKNRLILPFWQVVSYLDSRGRGVVGILQADFIEPTHNKQDFERTSLFQKLEVRLKQMTWEYWDTHCTLFGYKEKRKIKPGITSMQKPVVVEKPVVLNKRSSSLFNAEAYRNSFRCSKNLQRLEQGSQNKRKNSHELVNLLDTQKLARTDIVTGVEFNQNKQVGICFIIMLKFVSEYHLVAYFQWYHF</sequence>
<dbReference type="GO" id="GO:0005634">
    <property type="term" value="C:nucleus"/>
    <property type="evidence" value="ECO:0007669"/>
    <property type="project" value="TreeGrafter"/>
</dbReference>
<feature type="domain" description="Morc S5" evidence="3">
    <location>
        <begin position="36"/>
        <end position="119"/>
    </location>
</feature>
<proteinExistence type="predicted"/>
<dbReference type="EMBL" id="CP144699">
    <property type="protein sequence ID" value="WVZ21424.1"/>
    <property type="molecule type" value="Genomic_DNA"/>
</dbReference>
<dbReference type="AlphaFoldDB" id="A0AAQ3SAB9"/>
<keyword evidence="1" id="KW-0227">DNA damage</keyword>
<evidence type="ECO:0000313" key="5">
    <source>
        <dbReference type="Proteomes" id="UP001374535"/>
    </source>
</evidence>
<dbReference type="PANTHER" id="PTHR23336:SF44">
    <property type="entry name" value="PROTEIN MICRORCHIDIA 6"/>
    <property type="match status" value="1"/>
</dbReference>
<protein>
    <recommendedName>
        <fullName evidence="3">Morc S5 domain-containing protein</fullName>
    </recommendedName>
</protein>
<dbReference type="GO" id="GO:0016887">
    <property type="term" value="F:ATP hydrolysis activity"/>
    <property type="evidence" value="ECO:0007669"/>
    <property type="project" value="InterPro"/>
</dbReference>
<evidence type="ECO:0000256" key="2">
    <source>
        <dbReference type="ARBA" id="ARBA00023204"/>
    </source>
</evidence>
<evidence type="ECO:0000259" key="3">
    <source>
        <dbReference type="Pfam" id="PF17942"/>
    </source>
</evidence>
<keyword evidence="5" id="KW-1185">Reference proteome</keyword>
<accession>A0AAQ3SAB9</accession>
<dbReference type="Pfam" id="PF17942">
    <property type="entry name" value="Morc6_S5"/>
    <property type="match status" value="1"/>
</dbReference>
<dbReference type="InterPro" id="IPR041006">
    <property type="entry name" value="Morc_S5"/>
</dbReference>
<dbReference type="Proteomes" id="UP001374535">
    <property type="component" value="Chromosome 2"/>
</dbReference>
<reference evidence="4 5" key="1">
    <citation type="journal article" date="2023" name="Life. Sci Alliance">
        <title>Evolutionary insights into 3D genome organization and epigenetic landscape of Vigna mungo.</title>
        <authorList>
            <person name="Junaid A."/>
            <person name="Singh B."/>
            <person name="Bhatia S."/>
        </authorList>
    </citation>
    <scope>NUCLEOTIDE SEQUENCE [LARGE SCALE GENOMIC DNA]</scope>
    <source>
        <strain evidence="4">Urdbean</strain>
    </source>
</reference>
<keyword evidence="2" id="KW-0234">DNA repair</keyword>
<name>A0AAQ3SAB9_VIGMU</name>